<dbReference type="SUPFAM" id="SSF48403">
    <property type="entry name" value="Ankyrin repeat"/>
    <property type="match status" value="1"/>
</dbReference>
<sequence>MVPEDIGDAAQDAENDAEAARVKAWLDSGGDVNDVDKDRYTLIHCCAIGTRDRASEVTDAHVSLARTLIALGADVNTTDTFGDTPLHNALANAWRGRAWQDMLKLLLQAKANPNARNNEDETPLQHAIAIDQKYELSNPPLDLRASRSLIALRLLLRAGAWLDHKERDEAASDGWKTLITAEDIMTTLYGYNNEDEKVEEENDEAVVAIKALIAGVRKYGTYKRYMRAPHREFLAVRGLAQRGKLAVQLAITARAARENPALNFIARLGDNGVCWHILTYWRGTD</sequence>
<dbReference type="SMART" id="SM00248">
    <property type="entry name" value="ANK"/>
    <property type="match status" value="3"/>
</dbReference>
<evidence type="ECO:0000256" key="2">
    <source>
        <dbReference type="ARBA" id="ARBA00023043"/>
    </source>
</evidence>
<accession>A0A8J2T0N7</accession>
<dbReference type="Proteomes" id="UP000789595">
    <property type="component" value="Unassembled WGS sequence"/>
</dbReference>
<dbReference type="Pfam" id="PF12796">
    <property type="entry name" value="Ank_2"/>
    <property type="match status" value="1"/>
</dbReference>
<feature type="repeat" description="ANK" evidence="3">
    <location>
        <begin position="81"/>
        <end position="118"/>
    </location>
</feature>
<keyword evidence="2 3" id="KW-0040">ANK repeat</keyword>
<dbReference type="OrthoDB" id="539213at2759"/>
<dbReference type="AlphaFoldDB" id="A0A8J2T0N7"/>
<evidence type="ECO:0000313" key="4">
    <source>
        <dbReference type="EMBL" id="CAH0377131.1"/>
    </source>
</evidence>
<keyword evidence="1" id="KW-0677">Repeat</keyword>
<keyword evidence="5" id="KW-1185">Reference proteome</keyword>
<dbReference type="InterPro" id="IPR002110">
    <property type="entry name" value="Ankyrin_rpt"/>
</dbReference>
<dbReference type="EMBL" id="CAKKNE010000005">
    <property type="protein sequence ID" value="CAH0377131.1"/>
    <property type="molecule type" value="Genomic_DNA"/>
</dbReference>
<proteinExistence type="predicted"/>
<dbReference type="PANTHER" id="PTHR24189">
    <property type="entry name" value="MYOTROPHIN"/>
    <property type="match status" value="1"/>
</dbReference>
<name>A0A8J2T0N7_9STRA</name>
<dbReference type="PROSITE" id="PS50088">
    <property type="entry name" value="ANK_REPEAT"/>
    <property type="match status" value="1"/>
</dbReference>
<gene>
    <name evidence="4" type="ORF">PECAL_5P17130</name>
</gene>
<comment type="caution">
    <text evidence="4">The sequence shown here is derived from an EMBL/GenBank/DDBJ whole genome shotgun (WGS) entry which is preliminary data.</text>
</comment>
<organism evidence="4 5">
    <name type="scientific">Pelagomonas calceolata</name>
    <dbReference type="NCBI Taxonomy" id="35677"/>
    <lineage>
        <taxon>Eukaryota</taxon>
        <taxon>Sar</taxon>
        <taxon>Stramenopiles</taxon>
        <taxon>Ochrophyta</taxon>
        <taxon>Pelagophyceae</taxon>
        <taxon>Pelagomonadales</taxon>
        <taxon>Pelagomonadaceae</taxon>
        <taxon>Pelagomonas</taxon>
    </lineage>
</organism>
<dbReference type="InterPro" id="IPR050745">
    <property type="entry name" value="Multifunctional_regulatory"/>
</dbReference>
<dbReference type="InterPro" id="IPR036770">
    <property type="entry name" value="Ankyrin_rpt-contain_sf"/>
</dbReference>
<evidence type="ECO:0000313" key="5">
    <source>
        <dbReference type="Proteomes" id="UP000789595"/>
    </source>
</evidence>
<reference evidence="4" key="1">
    <citation type="submission" date="2021-11" db="EMBL/GenBank/DDBJ databases">
        <authorList>
            <consortium name="Genoscope - CEA"/>
            <person name="William W."/>
        </authorList>
    </citation>
    <scope>NUCLEOTIDE SEQUENCE</scope>
</reference>
<dbReference type="Gene3D" id="1.25.40.20">
    <property type="entry name" value="Ankyrin repeat-containing domain"/>
    <property type="match status" value="1"/>
</dbReference>
<evidence type="ECO:0000256" key="1">
    <source>
        <dbReference type="ARBA" id="ARBA00022737"/>
    </source>
</evidence>
<protein>
    <submittedName>
        <fullName evidence="4">Uncharacterized protein</fullName>
    </submittedName>
</protein>
<evidence type="ECO:0000256" key="3">
    <source>
        <dbReference type="PROSITE-ProRule" id="PRU00023"/>
    </source>
</evidence>
<dbReference type="PANTHER" id="PTHR24189:SF50">
    <property type="entry name" value="ANKYRIN REPEAT AND SOCS BOX PROTEIN 2"/>
    <property type="match status" value="1"/>
</dbReference>